<dbReference type="GO" id="GO:0005524">
    <property type="term" value="F:ATP binding"/>
    <property type="evidence" value="ECO:0007669"/>
    <property type="project" value="UniProtKB-KW"/>
</dbReference>
<dbReference type="GO" id="GO:0016787">
    <property type="term" value="F:hydrolase activity"/>
    <property type="evidence" value="ECO:0007669"/>
    <property type="project" value="UniProtKB-KW"/>
</dbReference>
<reference evidence="8" key="1">
    <citation type="submission" date="2010-08" db="EMBL/GenBank/DDBJ databases">
        <title>Genome sequence of Parvularcula bermudensis HTCC2503.</title>
        <authorList>
            <person name="Kang D.-M."/>
            <person name="Oh H.-M."/>
            <person name="Cho J.-C."/>
        </authorList>
    </citation>
    <scope>NUCLEOTIDE SEQUENCE [LARGE SCALE GENOMIC DNA]</scope>
    <source>
        <strain evidence="8">ATCC BAA-594 / HTCC2503 / KCTC 12087</strain>
    </source>
</reference>
<evidence type="ECO:0000256" key="1">
    <source>
        <dbReference type="ARBA" id="ARBA00022741"/>
    </source>
</evidence>
<dbReference type="GO" id="GO:0004386">
    <property type="term" value="F:helicase activity"/>
    <property type="evidence" value="ECO:0007669"/>
    <property type="project" value="UniProtKB-KW"/>
</dbReference>
<dbReference type="Proteomes" id="UP000001302">
    <property type="component" value="Chromosome"/>
</dbReference>
<keyword evidence="8" id="KW-1185">Reference proteome</keyword>
<reference evidence="7 8" key="2">
    <citation type="journal article" date="2011" name="J. Bacteriol.">
        <title>Complete genome sequence of strain HTCC2503T of Parvularcula bermudensis, the type species of the order "Parvularculales" in the class Alphaproteobacteria.</title>
        <authorList>
            <person name="Oh H.M."/>
            <person name="Kang I."/>
            <person name="Vergin K.L."/>
            <person name="Kang D."/>
            <person name="Rhee K.H."/>
            <person name="Giovannoni S.J."/>
            <person name="Cho J.C."/>
        </authorList>
    </citation>
    <scope>NUCLEOTIDE SEQUENCE [LARGE SCALE GENOMIC DNA]</scope>
    <source>
        <strain evidence="8">ATCC BAA-594 / HTCC2503 / KCTC 12087</strain>
    </source>
</reference>
<dbReference type="STRING" id="314260.PB2503_12054"/>
<feature type="region of interest" description="Disordered" evidence="5">
    <location>
        <begin position="820"/>
        <end position="1017"/>
    </location>
</feature>
<feature type="domain" description="Helicase C-terminal" evidence="6">
    <location>
        <begin position="150"/>
        <end position="320"/>
    </location>
</feature>
<gene>
    <name evidence="7" type="ordered locus">PB2503_12054</name>
</gene>
<dbReference type="eggNOG" id="COG4581">
    <property type="taxonomic scope" value="Bacteria"/>
</dbReference>
<dbReference type="InterPro" id="IPR055206">
    <property type="entry name" value="DEXQc_SUV3"/>
</dbReference>
<dbReference type="SMART" id="SM00490">
    <property type="entry name" value="HELICc"/>
    <property type="match status" value="1"/>
</dbReference>
<dbReference type="Pfam" id="PF00271">
    <property type="entry name" value="Helicase_C"/>
    <property type="match status" value="1"/>
</dbReference>
<dbReference type="AlphaFoldDB" id="E0TEI1"/>
<dbReference type="InterPro" id="IPR001650">
    <property type="entry name" value="Helicase_C-like"/>
</dbReference>
<keyword evidence="2" id="KW-0378">Hydrolase</keyword>
<dbReference type="Pfam" id="PF22527">
    <property type="entry name" value="DEXQc_Suv3"/>
    <property type="match status" value="1"/>
</dbReference>
<sequence>MPPLNLSSPTMPHRARTAPAGVTAVLGPTNTGKTHYALERMMAYAGGMIGLPLRLLAREVYEKLVARRGERAVALVTGEEKIIPRAARYFVCTVEAMPLEREVPFLAIDEVQLAADPERGRVFTDRLLHARGQHETLFLGSDTMRPLLKRLIDDIDFVSRDRFSNLTFAGHKKVTRLPRRSAIVAFSADSVYSIAELVRRQRGGAAVVMGALSPRTRNAQAALYNEGEVDYLVATDAIGMGLNMDIDHVAFAGASKFDGRQSRRLLPAEVGQIAGRAGRHVRDGTWGTTADCRPLPDDLIEQVTNHRFDPVQALQWRNPTLDFRSLPALLRALEQKPPRPELVRARMDDDEDTLRRLTRRHDIHDRARGGAALKLLWEVCQVPDFRKVTPDQHAAMLGEIYLQLLDRGEIPSAFVMTQLKRLTRLDGDVDALSNRIAHVRTWTYLSHRAGWLENAPHWQDEARALEDALSDTLHEKLTQRFIDRRTSVLLKKLKDDAPLLAGVTDDGEVIVEGEFVGRLLGFQFILDPRAKGPHAKAVRYAALKALRPELAARAAALAAAGFHEFSLRDGGLIWWRQSVVAQLEKGPLPLRPNFRLVAVDHLPAQCLPRIEDRIRAFIADQVESLASPLVGLQKAANEVTEGADILGPGARGVAFRLIENFGAVSRRQIASEIKALEQDERAKLRKLGVRFGEYTIHIPSLLKPAPAQFLALLWALWDDQDLDNLTPPQAGATSVEFDETLPHAFYFASGYRPSGKRAVRIDMLERLAGEVRQAREAAGKEGFETTSRMMSLVGASGEDFEGILLSLGFKKATITKTVPKRTLSLKPKEERGPARPADATEGDAAEGEAAPADAATAAPGEVTIQVPTTQTPPDMAAPKVAADSEAPAADGATIPPSEEELPPSPQAAAVEASPKPTEETETVEVTVWHWSPPRAKREGERRGKPKGKRGDDAPTTSRERSDRGPGGKGKGKGQRGKPKDKAKDQGPRTFSSGPKRSGKEPDPDSPFAVLASLKDKK</sequence>
<dbReference type="HOGENOM" id="CLU_008788_0_0_5"/>
<dbReference type="KEGG" id="pbr:PB2503_12054"/>
<dbReference type="PANTHER" id="PTHR12131:SF1">
    <property type="entry name" value="ATP-DEPENDENT RNA HELICASE SUPV3L1, MITOCHONDRIAL-RELATED"/>
    <property type="match status" value="1"/>
</dbReference>
<dbReference type="InterPro" id="IPR027417">
    <property type="entry name" value="P-loop_NTPase"/>
</dbReference>
<accession>E0TEI1</accession>
<dbReference type="PROSITE" id="PS51194">
    <property type="entry name" value="HELICASE_CTER"/>
    <property type="match status" value="1"/>
</dbReference>
<name>E0TEI1_PARBH</name>
<feature type="compositionally biased region" description="Low complexity" evidence="5">
    <location>
        <begin position="847"/>
        <end position="896"/>
    </location>
</feature>
<dbReference type="SUPFAM" id="SSF52540">
    <property type="entry name" value="P-loop containing nucleoside triphosphate hydrolases"/>
    <property type="match status" value="2"/>
</dbReference>
<keyword evidence="3 7" id="KW-0347">Helicase</keyword>
<evidence type="ECO:0000256" key="3">
    <source>
        <dbReference type="ARBA" id="ARBA00022806"/>
    </source>
</evidence>
<dbReference type="PANTHER" id="PTHR12131">
    <property type="entry name" value="ATP-DEPENDENT RNA AND DNA HELICASE"/>
    <property type="match status" value="1"/>
</dbReference>
<evidence type="ECO:0000313" key="8">
    <source>
        <dbReference type="Proteomes" id="UP000001302"/>
    </source>
</evidence>
<dbReference type="Gene3D" id="3.40.50.300">
    <property type="entry name" value="P-loop containing nucleotide triphosphate hydrolases"/>
    <property type="match status" value="2"/>
</dbReference>
<feature type="compositionally biased region" description="Basic and acidic residues" evidence="5">
    <location>
        <begin position="935"/>
        <end position="965"/>
    </location>
</feature>
<evidence type="ECO:0000313" key="7">
    <source>
        <dbReference type="EMBL" id="ADM10453.1"/>
    </source>
</evidence>
<evidence type="ECO:0000259" key="6">
    <source>
        <dbReference type="PROSITE" id="PS51194"/>
    </source>
</evidence>
<feature type="compositionally biased region" description="Basic and acidic residues" evidence="5">
    <location>
        <begin position="977"/>
        <end position="986"/>
    </location>
</feature>
<proteinExistence type="predicted"/>
<dbReference type="OrthoDB" id="9807155at2"/>
<evidence type="ECO:0000256" key="2">
    <source>
        <dbReference type="ARBA" id="ARBA00022801"/>
    </source>
</evidence>
<keyword evidence="4" id="KW-0067">ATP-binding</keyword>
<dbReference type="InterPro" id="IPR050699">
    <property type="entry name" value="RNA-DNA_Helicase"/>
</dbReference>
<organism evidence="7 8">
    <name type="scientific">Parvularcula bermudensis (strain ATCC BAA-594 / HTCC2503 / KCTC 12087)</name>
    <dbReference type="NCBI Taxonomy" id="314260"/>
    <lineage>
        <taxon>Bacteria</taxon>
        <taxon>Pseudomonadati</taxon>
        <taxon>Pseudomonadota</taxon>
        <taxon>Alphaproteobacteria</taxon>
        <taxon>Parvularculales</taxon>
        <taxon>Parvularculaceae</taxon>
        <taxon>Parvularcula</taxon>
    </lineage>
</organism>
<evidence type="ECO:0000256" key="5">
    <source>
        <dbReference type="SAM" id="MobiDB-lite"/>
    </source>
</evidence>
<evidence type="ECO:0000256" key="4">
    <source>
        <dbReference type="ARBA" id="ARBA00022840"/>
    </source>
</evidence>
<dbReference type="EMBL" id="CP002156">
    <property type="protein sequence ID" value="ADM10453.1"/>
    <property type="molecule type" value="Genomic_DNA"/>
</dbReference>
<keyword evidence="1" id="KW-0547">Nucleotide-binding</keyword>
<dbReference type="RefSeq" id="WP_013301427.1">
    <property type="nucleotide sequence ID" value="NC_014414.1"/>
</dbReference>
<protein>
    <submittedName>
        <fullName evidence="7">ATP-dependent DNA helicase</fullName>
    </submittedName>
</protein>